<evidence type="ECO:0000259" key="2">
    <source>
        <dbReference type="Pfam" id="PF02698"/>
    </source>
</evidence>
<feature type="domain" description="DUF218" evidence="2">
    <location>
        <begin position="75"/>
        <end position="238"/>
    </location>
</feature>
<dbReference type="Gene3D" id="3.40.50.620">
    <property type="entry name" value="HUPs"/>
    <property type="match status" value="1"/>
</dbReference>
<evidence type="ECO:0000313" key="4">
    <source>
        <dbReference type="Proteomes" id="UP001165460"/>
    </source>
</evidence>
<reference evidence="3" key="1">
    <citation type="submission" date="2022-03" db="EMBL/GenBank/DDBJ databases">
        <authorList>
            <person name="Woo C.Y."/>
        </authorList>
    </citation>
    <scope>NUCLEOTIDE SEQUENCE</scope>
    <source>
        <strain evidence="3">CYS-01</strain>
    </source>
</reference>
<keyword evidence="1" id="KW-1133">Transmembrane helix</keyword>
<keyword evidence="4" id="KW-1185">Reference proteome</keyword>
<feature type="transmembrane region" description="Helical" evidence="1">
    <location>
        <begin position="6"/>
        <end position="28"/>
    </location>
</feature>
<dbReference type="InterPro" id="IPR051599">
    <property type="entry name" value="Cell_Envelope_Assoc"/>
</dbReference>
<protein>
    <submittedName>
        <fullName evidence="3">YdcF family protein</fullName>
    </submittedName>
</protein>
<evidence type="ECO:0000313" key="3">
    <source>
        <dbReference type="EMBL" id="MCJ0741173.1"/>
    </source>
</evidence>
<dbReference type="Proteomes" id="UP001165460">
    <property type="component" value="Unassembled WGS sequence"/>
</dbReference>
<dbReference type="PANTHER" id="PTHR30336">
    <property type="entry name" value="INNER MEMBRANE PROTEIN, PROBABLE PERMEASE"/>
    <property type="match status" value="1"/>
</dbReference>
<proteinExistence type="predicted"/>
<dbReference type="InterPro" id="IPR014729">
    <property type="entry name" value="Rossmann-like_a/b/a_fold"/>
</dbReference>
<keyword evidence="1" id="KW-0472">Membrane</keyword>
<dbReference type="PANTHER" id="PTHR30336:SF4">
    <property type="entry name" value="ENVELOPE BIOGENESIS FACTOR ELYC"/>
    <property type="match status" value="1"/>
</dbReference>
<keyword evidence="1" id="KW-0812">Transmembrane</keyword>
<dbReference type="Pfam" id="PF02698">
    <property type="entry name" value="DUF218"/>
    <property type="match status" value="1"/>
</dbReference>
<organism evidence="3 4">
    <name type="scientific">Pedobacter montanisoli</name>
    <dbReference type="NCBI Taxonomy" id="2923277"/>
    <lineage>
        <taxon>Bacteria</taxon>
        <taxon>Pseudomonadati</taxon>
        <taxon>Bacteroidota</taxon>
        <taxon>Sphingobacteriia</taxon>
        <taxon>Sphingobacteriales</taxon>
        <taxon>Sphingobacteriaceae</taxon>
        <taxon>Pedobacter</taxon>
    </lineage>
</organism>
<dbReference type="EMBL" id="JALGBH010000001">
    <property type="protein sequence ID" value="MCJ0741173.1"/>
    <property type="molecule type" value="Genomic_DNA"/>
</dbReference>
<dbReference type="InterPro" id="IPR003848">
    <property type="entry name" value="DUF218"/>
</dbReference>
<sequence>MSFIFSKLLVVAIRPLTWIIVLLLMALFSKRMQCRKYYLIATICTLLFFTNQFIASSVAKLYEAEYPALKTYDYGILLGGFSGKNLRNNEIEFHDSADRFLQTYRLYKEGAIAKILISSGSANLFVKGPKEADDVATYLRKTGVPDSAVLVESNSRNTRENLLYSFKLINNKDARILIITSAWHIPRTKLLLKEMGYSNVDFYPTNFLSNSDYQWNDYLIPDVQALDKWTLLIKEWVGCIAIKIGVN</sequence>
<name>A0ABS9ZUD9_9SPHI</name>
<dbReference type="RefSeq" id="WP_243357537.1">
    <property type="nucleotide sequence ID" value="NZ_JALGBH010000001.1"/>
</dbReference>
<comment type="caution">
    <text evidence="3">The sequence shown here is derived from an EMBL/GenBank/DDBJ whole genome shotgun (WGS) entry which is preliminary data.</text>
</comment>
<dbReference type="CDD" id="cd06259">
    <property type="entry name" value="YdcF-like"/>
    <property type="match status" value="1"/>
</dbReference>
<evidence type="ECO:0000256" key="1">
    <source>
        <dbReference type="SAM" id="Phobius"/>
    </source>
</evidence>
<feature type="transmembrane region" description="Helical" evidence="1">
    <location>
        <begin position="37"/>
        <end position="55"/>
    </location>
</feature>
<accession>A0ABS9ZUD9</accession>
<gene>
    <name evidence="3" type="ORF">MMF97_00530</name>
</gene>